<reference evidence="2" key="1">
    <citation type="journal article" date="2023" name="Front. Plant Sci.">
        <title>Chromosomal-level genome assembly of Melastoma candidum provides insights into trichome evolution.</title>
        <authorList>
            <person name="Zhong Y."/>
            <person name="Wu W."/>
            <person name="Sun C."/>
            <person name="Zou P."/>
            <person name="Liu Y."/>
            <person name="Dai S."/>
            <person name="Zhou R."/>
        </authorList>
    </citation>
    <scope>NUCLEOTIDE SEQUENCE [LARGE SCALE GENOMIC DNA]</scope>
</reference>
<dbReference type="EMBL" id="CM042890">
    <property type="protein sequence ID" value="KAI4312155.1"/>
    <property type="molecule type" value="Genomic_DNA"/>
</dbReference>
<keyword evidence="2" id="KW-1185">Reference proteome</keyword>
<sequence>MISPSATNQRPALRGRPQPAQRSTDPPPDVPKTCSGILPLLPNSSEPTVDQQPLPGVPDLHGGRPPSPGGLGFHSSRDKFSRRRRRAPGLPRLKQLAPDVSSGHHLGSPTSA</sequence>
<evidence type="ECO:0000313" key="2">
    <source>
        <dbReference type="Proteomes" id="UP001057402"/>
    </source>
</evidence>
<protein>
    <submittedName>
        <fullName evidence="1">Uncharacterized protein</fullName>
    </submittedName>
</protein>
<proteinExistence type="predicted"/>
<accession>A0ACB9LN93</accession>
<name>A0ACB9LN93_9MYRT</name>
<evidence type="ECO:0000313" key="1">
    <source>
        <dbReference type="EMBL" id="KAI4312155.1"/>
    </source>
</evidence>
<gene>
    <name evidence="1" type="ORF">MLD38_036998</name>
</gene>
<dbReference type="Proteomes" id="UP001057402">
    <property type="component" value="Chromosome 11"/>
</dbReference>
<comment type="caution">
    <text evidence="1">The sequence shown here is derived from an EMBL/GenBank/DDBJ whole genome shotgun (WGS) entry which is preliminary data.</text>
</comment>
<organism evidence="1 2">
    <name type="scientific">Melastoma candidum</name>
    <dbReference type="NCBI Taxonomy" id="119954"/>
    <lineage>
        <taxon>Eukaryota</taxon>
        <taxon>Viridiplantae</taxon>
        <taxon>Streptophyta</taxon>
        <taxon>Embryophyta</taxon>
        <taxon>Tracheophyta</taxon>
        <taxon>Spermatophyta</taxon>
        <taxon>Magnoliopsida</taxon>
        <taxon>eudicotyledons</taxon>
        <taxon>Gunneridae</taxon>
        <taxon>Pentapetalae</taxon>
        <taxon>rosids</taxon>
        <taxon>malvids</taxon>
        <taxon>Myrtales</taxon>
        <taxon>Melastomataceae</taxon>
        <taxon>Melastomatoideae</taxon>
        <taxon>Melastomateae</taxon>
        <taxon>Melastoma</taxon>
    </lineage>
</organism>